<organism evidence="1 2">
    <name type="scientific">Microbacterium algeriense</name>
    <dbReference type="NCBI Taxonomy" id="2615184"/>
    <lineage>
        <taxon>Bacteria</taxon>
        <taxon>Bacillati</taxon>
        <taxon>Actinomycetota</taxon>
        <taxon>Actinomycetes</taxon>
        <taxon>Micrococcales</taxon>
        <taxon>Microbacteriaceae</taxon>
        <taxon>Microbacterium</taxon>
    </lineage>
</organism>
<dbReference type="Gene3D" id="3.40.50.1820">
    <property type="entry name" value="alpha/beta hydrolase"/>
    <property type="match status" value="1"/>
</dbReference>
<dbReference type="GeneID" id="77475196"/>
<comment type="caution">
    <text evidence="1">The sequence shown here is derived from an EMBL/GenBank/DDBJ whole genome shotgun (WGS) entry which is preliminary data.</text>
</comment>
<sequence length="436" mass="45881">MPAFRGVPPSGELRVDHGGAIAVDTAQLREIGRRIAQAAGLYRTARESLGRASVLISAEPAACPQIDVGALRRSRDRLGELGDELENAATGTLVMADAYEVVELRARAKALALTDEAAAAAAQARLERLLREDERVGTMADRLVAGWEERRFDGLGDQYDLAGVLPPLFLSGALIGLGTGLGKVLPGRPLQGAGDPVRVTAVATSTPSHGPKSLSGALGRMPSGRAQVAVEKYTMPGGESRYVAYVKGTQESAPWRAGGAEPWDMKSNTELYQGRRSASYRATLDALAAAGVRAGDRVDVVAHSQGGMIAARLAMEGDVDVAMQITAGSPQEPTLTDDQTLIQLRHSDDVVSALAAGGSAEGTGSPFSFTASRVGDPHDGFQDLTLGTHGLESYRETAALVDASDDPRAEALDGYWAELADAVRVERTEFRAERTP</sequence>
<dbReference type="EMBL" id="WAAO01000001">
    <property type="protein sequence ID" value="KAB1866615.1"/>
    <property type="molecule type" value="Genomic_DNA"/>
</dbReference>
<evidence type="ECO:0000313" key="1">
    <source>
        <dbReference type="EMBL" id="KAB1866615.1"/>
    </source>
</evidence>
<proteinExistence type="predicted"/>
<dbReference type="Proteomes" id="UP000478836">
    <property type="component" value="Unassembled WGS sequence"/>
</dbReference>
<name>A0ABQ6V883_9MICO</name>
<reference evidence="2" key="1">
    <citation type="submission" date="2019-09" db="EMBL/GenBank/DDBJ databases">
        <title>Whole genome sequencing of Microbacterium maritypicum.</title>
        <authorList>
            <person name="Lenchi N."/>
        </authorList>
    </citation>
    <scope>NUCLEOTIDE SEQUENCE [LARGE SCALE GENOMIC DNA]</scope>
    <source>
        <strain evidence="2">G1</strain>
    </source>
</reference>
<dbReference type="SUPFAM" id="SSF53474">
    <property type="entry name" value="alpha/beta-Hydrolases"/>
    <property type="match status" value="1"/>
</dbReference>
<dbReference type="RefSeq" id="WP_151458456.1">
    <property type="nucleotide sequence ID" value="NZ_WAAO01000001.1"/>
</dbReference>
<protein>
    <recommendedName>
        <fullName evidence="3">Alpha/beta hydrolase</fullName>
    </recommendedName>
</protein>
<keyword evidence="2" id="KW-1185">Reference proteome</keyword>
<gene>
    <name evidence="1" type="ORF">F6A08_01985</name>
</gene>
<evidence type="ECO:0000313" key="2">
    <source>
        <dbReference type="Proteomes" id="UP000478836"/>
    </source>
</evidence>
<evidence type="ECO:0008006" key="3">
    <source>
        <dbReference type="Google" id="ProtNLM"/>
    </source>
</evidence>
<accession>A0ABQ6V883</accession>
<dbReference type="InterPro" id="IPR029058">
    <property type="entry name" value="AB_hydrolase_fold"/>
</dbReference>